<dbReference type="KEGG" id="caua:113091275"/>
<sequence>MYHIVIFETTNEVEVVPHNWVRDNVCMWPPYKYEDRVKAIKSMVKPGPSWTPFKIRIIFTRETYEEARQKLPEAEINTDLTDVDSPPVRRKRHIKRARFFDDSETEDEANFPLRAAPAMQINPIRKCTSRAGNYSQPQAREDAETMNSSSHTGFSEAFSFFIAWIRKILANQEMIKEQMGTLVKLVYDLKKLSTTEDSPTLNTDCFPLSSFQQLQVMEGQLQQEDYKNGCDKHVSLEGRHNSKGKCMADSELPSIK</sequence>
<evidence type="ECO:0000313" key="1">
    <source>
        <dbReference type="Proteomes" id="UP000515129"/>
    </source>
</evidence>
<dbReference type="OrthoDB" id="8939517at2759"/>
<proteinExistence type="predicted"/>
<gene>
    <name evidence="2 3" type="primary">LOC113091275</name>
</gene>
<dbReference type="PANTHER" id="PTHR34153">
    <property type="entry name" value="SI:CH211-262H13.3-RELATED-RELATED"/>
    <property type="match status" value="1"/>
</dbReference>
<evidence type="ECO:0000313" key="3">
    <source>
        <dbReference type="RefSeq" id="XP_026112469.1"/>
    </source>
</evidence>
<reference evidence="2 3" key="1">
    <citation type="submission" date="2025-04" db="UniProtKB">
        <authorList>
            <consortium name="RefSeq"/>
        </authorList>
    </citation>
    <scope>IDENTIFICATION</scope>
    <source>
        <strain evidence="2 3">Wakin</strain>
        <tissue evidence="2 3">Muscle</tissue>
    </source>
</reference>
<dbReference type="GeneID" id="113091275"/>
<organism evidence="1 2">
    <name type="scientific">Carassius auratus</name>
    <name type="common">Goldfish</name>
    <dbReference type="NCBI Taxonomy" id="7957"/>
    <lineage>
        <taxon>Eukaryota</taxon>
        <taxon>Metazoa</taxon>
        <taxon>Chordata</taxon>
        <taxon>Craniata</taxon>
        <taxon>Vertebrata</taxon>
        <taxon>Euteleostomi</taxon>
        <taxon>Actinopterygii</taxon>
        <taxon>Neopterygii</taxon>
        <taxon>Teleostei</taxon>
        <taxon>Ostariophysi</taxon>
        <taxon>Cypriniformes</taxon>
        <taxon>Cyprinidae</taxon>
        <taxon>Cyprininae</taxon>
        <taxon>Carassius</taxon>
    </lineage>
</organism>
<protein>
    <submittedName>
        <fullName evidence="2 3">Uncharacterized protein LOC113091275 isoform X1</fullName>
    </submittedName>
</protein>
<dbReference type="RefSeq" id="XP_026112467.1">
    <property type="nucleotide sequence ID" value="XM_026256682.1"/>
</dbReference>
<accession>A0A6P6NUI2</accession>
<dbReference type="RefSeq" id="XP_026112469.1">
    <property type="nucleotide sequence ID" value="XM_026256684.1"/>
</dbReference>
<evidence type="ECO:0000313" key="2">
    <source>
        <dbReference type="RefSeq" id="XP_026112467.1"/>
    </source>
</evidence>
<dbReference type="AlphaFoldDB" id="A0A6P6NUI2"/>
<dbReference type="PANTHER" id="PTHR34153:SF2">
    <property type="entry name" value="SI:CH211-262H13.3-RELATED"/>
    <property type="match status" value="1"/>
</dbReference>
<keyword evidence="1" id="KW-1185">Reference proteome</keyword>
<dbReference type="Proteomes" id="UP000515129">
    <property type="component" value="Unplaced"/>
</dbReference>
<name>A0A6P6NUI2_CARAU</name>